<organism evidence="2 3">
    <name type="scientific">Hallella seregens ATCC 51272</name>
    <dbReference type="NCBI Taxonomy" id="1336250"/>
    <lineage>
        <taxon>Bacteria</taxon>
        <taxon>Pseudomonadati</taxon>
        <taxon>Bacteroidota</taxon>
        <taxon>Bacteroidia</taxon>
        <taxon>Bacteroidales</taxon>
        <taxon>Prevotellaceae</taxon>
        <taxon>Hallella</taxon>
    </lineage>
</organism>
<dbReference type="InterPro" id="IPR001173">
    <property type="entry name" value="Glyco_trans_2-like"/>
</dbReference>
<evidence type="ECO:0000313" key="2">
    <source>
        <dbReference type="EMBL" id="MFB9897165.1"/>
    </source>
</evidence>
<feature type="domain" description="Glycosyltransferase 2-like" evidence="1">
    <location>
        <begin position="7"/>
        <end position="141"/>
    </location>
</feature>
<comment type="caution">
    <text evidence="2">The sequence shown here is derived from an EMBL/GenBank/DDBJ whole genome shotgun (WGS) entry which is preliminary data.</text>
</comment>
<sequence length="348" mass="40126">MTPCQVTVLVAVYNTATYLPQCLDSLLAQTLAGVQVVCVDDASTDGSPAILDDYARRDARIEVVHLDDNGGQARARNIGLRRARGRLVCFLDSDDWMAVDCLARAVAVFDRHPLTDCVLFHTLYYYSPSRQEEYPMQPFRVLTGREAFERSLTWAIHGVYMVRTDIHRRYPYDESAHAFSDDNTTRLHYLASREVRLCSGTYFYRQHAASVSHQVSPRRFDYLAANLSMARQLRQLGVPSELLSIYENHRWLNVVDLYWFYHRHRRRLGAAAAARGLRQIREAWAGIETWRLRPRLRCKFGYAPLRWASGPGLQDERGAAGRAADSLSWCLFRLEEELYFSLRRLLGR</sequence>
<dbReference type="SUPFAM" id="SSF53448">
    <property type="entry name" value="Nucleotide-diphospho-sugar transferases"/>
    <property type="match status" value="1"/>
</dbReference>
<reference evidence="2 3" key="1">
    <citation type="submission" date="2024-09" db="EMBL/GenBank/DDBJ databases">
        <authorList>
            <person name="Sun Q."/>
            <person name="Mori K."/>
        </authorList>
    </citation>
    <scope>NUCLEOTIDE SEQUENCE [LARGE SCALE GENOMIC DNA]</scope>
    <source>
        <strain evidence="2 3">ATCC 51272</strain>
    </source>
</reference>
<dbReference type="Gene3D" id="3.90.550.10">
    <property type="entry name" value="Spore Coat Polysaccharide Biosynthesis Protein SpsA, Chain A"/>
    <property type="match status" value="1"/>
</dbReference>
<proteinExistence type="predicted"/>
<keyword evidence="3" id="KW-1185">Reference proteome</keyword>
<name>A0ABV5ZIM2_9BACT</name>
<dbReference type="RefSeq" id="WP_027951665.1">
    <property type="nucleotide sequence ID" value="NZ_JADU01000006.1"/>
</dbReference>
<dbReference type="InterPro" id="IPR029044">
    <property type="entry name" value="Nucleotide-diphossugar_trans"/>
</dbReference>
<dbReference type="PANTHER" id="PTHR22916">
    <property type="entry name" value="GLYCOSYLTRANSFERASE"/>
    <property type="match status" value="1"/>
</dbReference>
<protein>
    <submittedName>
        <fullName evidence="2">Glycosyltransferase family 2 protein</fullName>
    </submittedName>
</protein>
<dbReference type="Pfam" id="PF00535">
    <property type="entry name" value="Glycos_transf_2"/>
    <property type="match status" value="1"/>
</dbReference>
<gene>
    <name evidence="2" type="ORF">ACFFK8_04920</name>
</gene>
<dbReference type="PANTHER" id="PTHR22916:SF3">
    <property type="entry name" value="UDP-GLCNAC:BETAGAL BETA-1,3-N-ACETYLGLUCOSAMINYLTRANSFERASE-LIKE PROTEIN 1"/>
    <property type="match status" value="1"/>
</dbReference>
<evidence type="ECO:0000313" key="3">
    <source>
        <dbReference type="Proteomes" id="UP001589688"/>
    </source>
</evidence>
<dbReference type="CDD" id="cd00761">
    <property type="entry name" value="Glyco_tranf_GTA_type"/>
    <property type="match status" value="1"/>
</dbReference>
<evidence type="ECO:0000259" key="1">
    <source>
        <dbReference type="Pfam" id="PF00535"/>
    </source>
</evidence>
<dbReference type="Proteomes" id="UP001589688">
    <property type="component" value="Unassembled WGS sequence"/>
</dbReference>
<dbReference type="EMBL" id="JBHLZF010000001">
    <property type="protein sequence ID" value="MFB9897165.1"/>
    <property type="molecule type" value="Genomic_DNA"/>
</dbReference>
<accession>A0ABV5ZIM2</accession>